<evidence type="ECO:0008006" key="2">
    <source>
        <dbReference type="Google" id="ProtNLM"/>
    </source>
</evidence>
<protein>
    <recommendedName>
        <fullName evidence="2">Carboxypeptidase regulatory-like domain-containing protein</fullName>
    </recommendedName>
</protein>
<reference evidence="1" key="1">
    <citation type="journal article" date="2014" name="Front. Microbiol.">
        <title>High frequency of phylogenetically diverse reductive dehalogenase-homologous genes in deep subseafloor sedimentary metagenomes.</title>
        <authorList>
            <person name="Kawai M."/>
            <person name="Futagami T."/>
            <person name="Toyoda A."/>
            <person name="Takaki Y."/>
            <person name="Nishi S."/>
            <person name="Hori S."/>
            <person name="Arai W."/>
            <person name="Tsubouchi T."/>
            <person name="Morono Y."/>
            <person name="Uchiyama I."/>
            <person name="Ito T."/>
            <person name="Fujiyama A."/>
            <person name="Inagaki F."/>
            <person name="Takami H."/>
        </authorList>
    </citation>
    <scope>NUCLEOTIDE SEQUENCE</scope>
    <source>
        <strain evidence="1">Expedition CK06-06</strain>
    </source>
</reference>
<dbReference type="InterPro" id="IPR008969">
    <property type="entry name" value="CarboxyPept-like_regulatory"/>
</dbReference>
<proteinExistence type="predicted"/>
<comment type="caution">
    <text evidence="1">The sequence shown here is derived from an EMBL/GenBank/DDBJ whole genome shotgun (WGS) entry which is preliminary data.</text>
</comment>
<gene>
    <name evidence="1" type="ORF">S01H1_37237</name>
</gene>
<name>X0VIF9_9ZZZZ</name>
<evidence type="ECO:0000313" key="1">
    <source>
        <dbReference type="EMBL" id="GAG10952.1"/>
    </source>
</evidence>
<dbReference type="AlphaFoldDB" id="X0VIF9"/>
<feature type="non-terminal residue" evidence="1">
    <location>
        <position position="149"/>
    </location>
</feature>
<sequence length="149" mass="17284">MRKAVFMVIFILLGSTIILSQAYRGKGKIRGYVFDEDGNPLEEVKVSLYSLKAQSGFETVTDADGRWKAYWIRGGMWNIDFEKIGYMPKKVGAEIKEWSKNPDMEIKLEKVEGLVISEELKEELKRGNELFNEEKYREALESYKSILEE</sequence>
<accession>X0VIF9</accession>
<dbReference type="EMBL" id="BARS01023387">
    <property type="protein sequence ID" value="GAG10952.1"/>
    <property type="molecule type" value="Genomic_DNA"/>
</dbReference>
<dbReference type="Gene3D" id="2.60.40.1120">
    <property type="entry name" value="Carboxypeptidase-like, regulatory domain"/>
    <property type="match status" value="1"/>
</dbReference>
<organism evidence="1">
    <name type="scientific">marine sediment metagenome</name>
    <dbReference type="NCBI Taxonomy" id="412755"/>
    <lineage>
        <taxon>unclassified sequences</taxon>
        <taxon>metagenomes</taxon>
        <taxon>ecological metagenomes</taxon>
    </lineage>
</organism>
<dbReference type="Pfam" id="PF13620">
    <property type="entry name" value="CarboxypepD_reg"/>
    <property type="match status" value="1"/>
</dbReference>
<dbReference type="SUPFAM" id="SSF49464">
    <property type="entry name" value="Carboxypeptidase regulatory domain-like"/>
    <property type="match status" value="1"/>
</dbReference>